<evidence type="ECO:0000256" key="3">
    <source>
        <dbReference type="ARBA" id="ARBA00022448"/>
    </source>
</evidence>
<dbReference type="STRING" id="984486.A0A1E3QMP0"/>
<dbReference type="EMBL" id="KV454436">
    <property type="protein sequence ID" value="ODQ78267.1"/>
    <property type="molecule type" value="Genomic_DNA"/>
</dbReference>
<dbReference type="GO" id="GO:1990575">
    <property type="term" value="P:mitochondrial L-ornithine transmembrane transport"/>
    <property type="evidence" value="ECO:0007669"/>
    <property type="project" value="TreeGrafter"/>
</dbReference>
<dbReference type="InterPro" id="IPR018108">
    <property type="entry name" value="MCP_transmembrane"/>
</dbReference>
<evidence type="ECO:0000256" key="7">
    <source>
        <dbReference type="ARBA" id="ARBA00023128"/>
    </source>
</evidence>
<keyword evidence="6" id="KW-1133">Transmembrane helix</keyword>
<keyword evidence="5" id="KW-0677">Repeat</keyword>
<dbReference type="GO" id="GO:0000064">
    <property type="term" value="F:L-ornithine transmembrane transporter activity"/>
    <property type="evidence" value="ECO:0007669"/>
    <property type="project" value="TreeGrafter"/>
</dbReference>
<dbReference type="PANTHER" id="PTHR45624:SF31">
    <property type="entry name" value="MITOCHONDRIAL ORNITHINE TRANSPORTER 1"/>
    <property type="match status" value="1"/>
</dbReference>
<evidence type="ECO:0000256" key="1">
    <source>
        <dbReference type="ARBA" id="ARBA00004225"/>
    </source>
</evidence>
<accession>A0A1E3QMP0</accession>
<name>A0A1E3QMP0_9ASCO</name>
<dbReference type="Pfam" id="PF00153">
    <property type="entry name" value="Mito_carr"/>
    <property type="match status" value="3"/>
</dbReference>
<keyword evidence="3 10" id="KW-0813">Transport</keyword>
<dbReference type="PROSITE" id="PS50920">
    <property type="entry name" value="SOLCAR"/>
    <property type="match status" value="3"/>
</dbReference>
<dbReference type="Gene3D" id="1.50.40.10">
    <property type="entry name" value="Mitochondrial carrier domain"/>
    <property type="match status" value="2"/>
</dbReference>
<comment type="similarity">
    <text evidence="2 10">Belongs to the mitochondrial carrier (TC 2.A.29) family.</text>
</comment>
<evidence type="ECO:0000256" key="2">
    <source>
        <dbReference type="ARBA" id="ARBA00006375"/>
    </source>
</evidence>
<dbReference type="SUPFAM" id="SSF103506">
    <property type="entry name" value="Mitochondrial carrier"/>
    <property type="match status" value="1"/>
</dbReference>
<dbReference type="OrthoDB" id="2139348at2759"/>
<evidence type="ECO:0000256" key="8">
    <source>
        <dbReference type="ARBA" id="ARBA00023136"/>
    </source>
</evidence>
<dbReference type="GeneID" id="30148737"/>
<organism evidence="11 12">
    <name type="scientific">Babjeviella inositovora NRRL Y-12698</name>
    <dbReference type="NCBI Taxonomy" id="984486"/>
    <lineage>
        <taxon>Eukaryota</taxon>
        <taxon>Fungi</taxon>
        <taxon>Dikarya</taxon>
        <taxon>Ascomycota</taxon>
        <taxon>Saccharomycotina</taxon>
        <taxon>Pichiomycetes</taxon>
        <taxon>Serinales incertae sedis</taxon>
        <taxon>Babjeviella</taxon>
    </lineage>
</organism>
<sequence>MPDSATQEIILGSFAGSLGKLIEYPFDTIKVKLQSKQYSNTLLCFKLTWKLEGLIGFYRGLTPPLLGASLENACLFYVYNAVQDALKKHIYVMNPSVDFQDQEQYEVPLLGKMVAGATSGVCASFILTPVELIKCNMQVLVSLLTAASQYKPNIFKVIKDVYRREGIAGYWRGQFPTLLREMGGTAIWFGSYEMVSGSFRRYRSQQVERTSSSTPVFDLLVSGASAGVGYNVCLYPVDTIKSNMQINKGDKGNATMKGTIRQIYQESGVRGFYRGLGITVVRCIPANAVIFFTYNKCKEAWFGRS</sequence>
<reference evidence="12" key="1">
    <citation type="submission" date="2016-05" db="EMBL/GenBank/DDBJ databases">
        <title>Comparative genomics of biotechnologically important yeasts.</title>
        <authorList>
            <consortium name="DOE Joint Genome Institute"/>
            <person name="Riley R."/>
            <person name="Haridas S."/>
            <person name="Wolfe K.H."/>
            <person name="Lopes M.R."/>
            <person name="Hittinger C.T."/>
            <person name="Goker M."/>
            <person name="Salamov A."/>
            <person name="Wisecaver J."/>
            <person name="Long T.M."/>
            <person name="Aerts A.L."/>
            <person name="Barry K."/>
            <person name="Choi C."/>
            <person name="Clum A."/>
            <person name="Coughlan A.Y."/>
            <person name="Deshpande S."/>
            <person name="Douglass A.P."/>
            <person name="Hanson S.J."/>
            <person name="Klenk H.-P."/>
            <person name="Labutti K."/>
            <person name="Lapidus A."/>
            <person name="Lindquist E."/>
            <person name="Lipzen A."/>
            <person name="Meier-Kolthoff J.P."/>
            <person name="Ohm R.A."/>
            <person name="Otillar R.P."/>
            <person name="Pangilinan J."/>
            <person name="Peng Y."/>
            <person name="Rokas A."/>
            <person name="Rosa C.A."/>
            <person name="Scheuner C."/>
            <person name="Sibirny A.A."/>
            <person name="Slot J.C."/>
            <person name="Stielow J.B."/>
            <person name="Sun H."/>
            <person name="Kurtzman C.P."/>
            <person name="Blackwell M."/>
            <person name="Grigoriev I.V."/>
            <person name="Jeffries T.W."/>
        </authorList>
    </citation>
    <scope>NUCLEOTIDE SEQUENCE [LARGE SCALE GENOMIC DNA]</scope>
    <source>
        <strain evidence="12">NRRL Y-12698</strain>
    </source>
</reference>
<gene>
    <name evidence="11" type="ORF">BABINDRAFT_172388</name>
</gene>
<comment type="subcellular location">
    <subcellularLocation>
        <location evidence="1">Mitochondrion membrane</location>
        <topology evidence="1">Multi-pass membrane protein</topology>
    </subcellularLocation>
</comment>
<keyword evidence="12" id="KW-1185">Reference proteome</keyword>
<feature type="repeat" description="Solcar" evidence="9">
    <location>
        <begin position="214"/>
        <end position="300"/>
    </location>
</feature>
<proteinExistence type="inferred from homology"/>
<dbReference type="Proteomes" id="UP000094336">
    <property type="component" value="Unassembled WGS sequence"/>
</dbReference>
<evidence type="ECO:0000256" key="6">
    <source>
        <dbReference type="ARBA" id="ARBA00022989"/>
    </source>
</evidence>
<keyword evidence="8 9" id="KW-0472">Membrane</keyword>
<protein>
    <submittedName>
        <fullName evidence="11">Uncharacterized protein</fullName>
    </submittedName>
</protein>
<dbReference type="RefSeq" id="XP_018983595.1">
    <property type="nucleotide sequence ID" value="XM_019130884.1"/>
</dbReference>
<keyword evidence="7" id="KW-0496">Mitochondrion</keyword>
<dbReference type="InterPro" id="IPR023395">
    <property type="entry name" value="MCP_dom_sf"/>
</dbReference>
<evidence type="ECO:0000256" key="9">
    <source>
        <dbReference type="PROSITE-ProRule" id="PRU00282"/>
    </source>
</evidence>
<evidence type="ECO:0000256" key="4">
    <source>
        <dbReference type="ARBA" id="ARBA00022692"/>
    </source>
</evidence>
<evidence type="ECO:0000313" key="11">
    <source>
        <dbReference type="EMBL" id="ODQ78267.1"/>
    </source>
</evidence>
<evidence type="ECO:0000256" key="5">
    <source>
        <dbReference type="ARBA" id="ARBA00022737"/>
    </source>
</evidence>
<dbReference type="AlphaFoldDB" id="A0A1E3QMP0"/>
<keyword evidence="4 9" id="KW-0812">Transmembrane</keyword>
<evidence type="ECO:0000313" key="12">
    <source>
        <dbReference type="Proteomes" id="UP000094336"/>
    </source>
</evidence>
<dbReference type="PANTHER" id="PTHR45624">
    <property type="entry name" value="MITOCHONDRIAL BASIC AMINO ACIDS TRANSPORTER-RELATED"/>
    <property type="match status" value="1"/>
</dbReference>
<feature type="repeat" description="Solcar" evidence="9">
    <location>
        <begin position="3"/>
        <end position="85"/>
    </location>
</feature>
<evidence type="ECO:0000256" key="10">
    <source>
        <dbReference type="RuleBase" id="RU000488"/>
    </source>
</evidence>
<dbReference type="GO" id="GO:0031966">
    <property type="term" value="C:mitochondrial membrane"/>
    <property type="evidence" value="ECO:0007669"/>
    <property type="project" value="UniProtKB-SubCell"/>
</dbReference>
<dbReference type="InterPro" id="IPR050567">
    <property type="entry name" value="Mitochondrial_Carrier"/>
</dbReference>
<feature type="repeat" description="Solcar" evidence="9">
    <location>
        <begin position="107"/>
        <end position="198"/>
    </location>
</feature>